<reference evidence="1" key="1">
    <citation type="submission" date="2014-12" db="EMBL/GenBank/DDBJ databases">
        <title>Insight into the proteome of Arion vulgaris.</title>
        <authorList>
            <person name="Aradska J."/>
            <person name="Bulat T."/>
            <person name="Smidak R."/>
            <person name="Sarate P."/>
            <person name="Gangsoo J."/>
            <person name="Sialana F."/>
            <person name="Bilban M."/>
            <person name="Lubec G."/>
        </authorList>
    </citation>
    <scope>NUCLEOTIDE SEQUENCE</scope>
    <source>
        <tissue evidence="1">Skin</tissue>
    </source>
</reference>
<feature type="non-terminal residue" evidence="1">
    <location>
        <position position="1"/>
    </location>
</feature>
<evidence type="ECO:0000313" key="1">
    <source>
        <dbReference type="EMBL" id="CEK56939.1"/>
    </source>
</evidence>
<protein>
    <submittedName>
        <fullName evidence="1">Uncharacterized protein</fullName>
    </submittedName>
</protein>
<dbReference type="EMBL" id="HACG01010074">
    <property type="protein sequence ID" value="CEK56939.1"/>
    <property type="molecule type" value="Transcribed_RNA"/>
</dbReference>
<gene>
    <name evidence="1" type="primary">ORF28884</name>
</gene>
<proteinExistence type="predicted"/>
<organism evidence="1">
    <name type="scientific">Arion vulgaris</name>
    <dbReference type="NCBI Taxonomy" id="1028688"/>
    <lineage>
        <taxon>Eukaryota</taxon>
        <taxon>Metazoa</taxon>
        <taxon>Spiralia</taxon>
        <taxon>Lophotrochozoa</taxon>
        <taxon>Mollusca</taxon>
        <taxon>Gastropoda</taxon>
        <taxon>Heterobranchia</taxon>
        <taxon>Euthyneura</taxon>
        <taxon>Panpulmonata</taxon>
        <taxon>Eupulmonata</taxon>
        <taxon>Stylommatophora</taxon>
        <taxon>Helicina</taxon>
        <taxon>Arionoidea</taxon>
        <taxon>Arionidae</taxon>
        <taxon>Arion</taxon>
    </lineage>
</organism>
<sequence length="82" mass="9398">VHSTHTSTYKLVYTHFFFVGKSLDFAIYRSIFVSLRHVSQSQDISLNIKSCVLMSRHVSQCQDMMLVAGIFELAVWVCPNVE</sequence>
<accession>A0A0B6YL69</accession>
<name>A0A0B6YL69_9EUPU</name>
<dbReference type="AlphaFoldDB" id="A0A0B6YL69"/>